<dbReference type="EMBL" id="QJKJ01018345">
    <property type="protein sequence ID" value="RDX57673.1"/>
    <property type="molecule type" value="Genomic_DNA"/>
</dbReference>
<feature type="non-terminal residue" evidence="1">
    <location>
        <position position="1"/>
    </location>
</feature>
<protein>
    <submittedName>
        <fullName evidence="1">Uncharacterized protein</fullName>
    </submittedName>
</protein>
<gene>
    <name evidence="1" type="ORF">CR513_63064</name>
</gene>
<dbReference type="AlphaFoldDB" id="A0A371DYR9"/>
<accession>A0A371DYR9</accession>
<keyword evidence="2" id="KW-1185">Reference proteome</keyword>
<dbReference type="Proteomes" id="UP000257109">
    <property type="component" value="Unassembled WGS sequence"/>
</dbReference>
<evidence type="ECO:0000313" key="2">
    <source>
        <dbReference type="Proteomes" id="UP000257109"/>
    </source>
</evidence>
<name>A0A371DYR9_MUCPR</name>
<sequence length="138" mass="15334">MSEHLVCRHTPHISHANILSPSSSLAPQLHSTVHLSSPRSIRNLLNPFFPMHLPLTQTTSFDPNKSLTWVESQKASELSSLQDPLSLLQHSLPSSEDEAKSHINISSIVGGFLQLDTSSLKNYCSLKSHSKHRLQPRV</sequence>
<evidence type="ECO:0000313" key="1">
    <source>
        <dbReference type="EMBL" id="RDX57673.1"/>
    </source>
</evidence>
<comment type="caution">
    <text evidence="1">The sequence shown here is derived from an EMBL/GenBank/DDBJ whole genome shotgun (WGS) entry which is preliminary data.</text>
</comment>
<proteinExistence type="predicted"/>
<reference evidence="1" key="1">
    <citation type="submission" date="2018-05" db="EMBL/GenBank/DDBJ databases">
        <title>Draft genome of Mucuna pruriens seed.</title>
        <authorList>
            <person name="Nnadi N.E."/>
            <person name="Vos R."/>
            <person name="Hasami M.H."/>
            <person name="Devisetty U.K."/>
            <person name="Aguiy J.C."/>
        </authorList>
    </citation>
    <scope>NUCLEOTIDE SEQUENCE [LARGE SCALE GENOMIC DNA]</scope>
    <source>
        <strain evidence="1">JCA_2017</strain>
    </source>
</reference>
<organism evidence="1 2">
    <name type="scientific">Mucuna pruriens</name>
    <name type="common">Velvet bean</name>
    <name type="synonym">Dolichos pruriens</name>
    <dbReference type="NCBI Taxonomy" id="157652"/>
    <lineage>
        <taxon>Eukaryota</taxon>
        <taxon>Viridiplantae</taxon>
        <taxon>Streptophyta</taxon>
        <taxon>Embryophyta</taxon>
        <taxon>Tracheophyta</taxon>
        <taxon>Spermatophyta</taxon>
        <taxon>Magnoliopsida</taxon>
        <taxon>eudicotyledons</taxon>
        <taxon>Gunneridae</taxon>
        <taxon>Pentapetalae</taxon>
        <taxon>rosids</taxon>
        <taxon>fabids</taxon>
        <taxon>Fabales</taxon>
        <taxon>Fabaceae</taxon>
        <taxon>Papilionoideae</taxon>
        <taxon>50 kb inversion clade</taxon>
        <taxon>NPAAA clade</taxon>
        <taxon>indigoferoid/millettioid clade</taxon>
        <taxon>Phaseoleae</taxon>
        <taxon>Mucuna</taxon>
    </lineage>
</organism>